<gene>
    <name evidence="2" type="ORF">BEMITA_LOCUS13680</name>
</gene>
<dbReference type="AlphaFoldDB" id="A0A9P0F7D2"/>
<feature type="compositionally biased region" description="Low complexity" evidence="1">
    <location>
        <begin position="46"/>
        <end position="57"/>
    </location>
</feature>
<evidence type="ECO:0000313" key="3">
    <source>
        <dbReference type="Proteomes" id="UP001152759"/>
    </source>
</evidence>
<organism evidence="2 3">
    <name type="scientific">Bemisia tabaci</name>
    <name type="common">Sweetpotato whitefly</name>
    <name type="synonym">Aleurodes tabaci</name>
    <dbReference type="NCBI Taxonomy" id="7038"/>
    <lineage>
        <taxon>Eukaryota</taxon>
        <taxon>Metazoa</taxon>
        <taxon>Ecdysozoa</taxon>
        <taxon>Arthropoda</taxon>
        <taxon>Hexapoda</taxon>
        <taxon>Insecta</taxon>
        <taxon>Pterygota</taxon>
        <taxon>Neoptera</taxon>
        <taxon>Paraneoptera</taxon>
        <taxon>Hemiptera</taxon>
        <taxon>Sternorrhyncha</taxon>
        <taxon>Aleyrodoidea</taxon>
        <taxon>Aleyrodidae</taxon>
        <taxon>Aleyrodinae</taxon>
        <taxon>Bemisia</taxon>
    </lineage>
</organism>
<feature type="compositionally biased region" description="Low complexity" evidence="1">
    <location>
        <begin position="85"/>
        <end position="114"/>
    </location>
</feature>
<feature type="compositionally biased region" description="Polar residues" evidence="1">
    <location>
        <begin position="1"/>
        <end position="23"/>
    </location>
</feature>
<dbReference type="Proteomes" id="UP001152759">
    <property type="component" value="Chromosome 9"/>
</dbReference>
<keyword evidence="3" id="KW-1185">Reference proteome</keyword>
<dbReference type="EMBL" id="OU963870">
    <property type="protein sequence ID" value="CAH0395500.1"/>
    <property type="molecule type" value="Genomic_DNA"/>
</dbReference>
<dbReference type="KEGG" id="btab:109038208"/>
<protein>
    <submittedName>
        <fullName evidence="2">Uncharacterized protein</fullName>
    </submittedName>
</protein>
<reference evidence="2" key="1">
    <citation type="submission" date="2021-12" db="EMBL/GenBank/DDBJ databases">
        <authorList>
            <person name="King R."/>
        </authorList>
    </citation>
    <scope>NUCLEOTIDE SEQUENCE</scope>
</reference>
<name>A0A9P0F7D2_BEMTA</name>
<feature type="compositionally biased region" description="Polar residues" evidence="1">
    <location>
        <begin position="115"/>
        <end position="124"/>
    </location>
</feature>
<accession>A0A9P0F7D2</accession>
<evidence type="ECO:0000256" key="1">
    <source>
        <dbReference type="SAM" id="MobiDB-lite"/>
    </source>
</evidence>
<sequence length="172" mass="19751">MSDNNSPKPNDTSSLRNLPQSFHFNPRMRSPGNNLSPYTPRKTNADSSDFISFSSSSPADNRNHSFRHFNKTPYMNRGKFRSNRSRNSFSSPNTSFNSSRNSSFSSMNSSFNSSQNYTPSSQNYDSEDWEDSESYRSMFGNPWASLENELKQKYGDRLEPLPDIAVHRKEET</sequence>
<proteinExistence type="predicted"/>
<evidence type="ECO:0000313" key="2">
    <source>
        <dbReference type="EMBL" id="CAH0395500.1"/>
    </source>
</evidence>
<feature type="region of interest" description="Disordered" evidence="1">
    <location>
        <begin position="1"/>
        <end position="135"/>
    </location>
</feature>